<reference evidence="3 4" key="1">
    <citation type="submission" date="2019-08" db="EMBL/GenBank/DDBJ databases">
        <authorList>
            <person name="Seo M.-J."/>
        </authorList>
    </citation>
    <scope>NUCLEOTIDE SEQUENCE [LARGE SCALE GENOMIC DNA]</scope>
    <source>
        <strain evidence="3 4">KIGAM108</strain>
    </source>
</reference>
<name>A0A5D6V2U9_9BACT</name>
<dbReference type="RefSeq" id="WP_149071229.1">
    <property type="nucleotide sequence ID" value="NZ_VTHL01000011.1"/>
</dbReference>
<evidence type="ECO:0000256" key="1">
    <source>
        <dbReference type="SAM" id="MobiDB-lite"/>
    </source>
</evidence>
<protein>
    <recommendedName>
        <fullName evidence="5">DUF3300 domain-containing protein</fullName>
    </recommendedName>
</protein>
<feature type="signal peptide" evidence="2">
    <location>
        <begin position="1"/>
        <end position="24"/>
    </location>
</feature>
<evidence type="ECO:0000313" key="3">
    <source>
        <dbReference type="EMBL" id="TYZ08904.1"/>
    </source>
</evidence>
<dbReference type="AlphaFoldDB" id="A0A5D6V2U9"/>
<accession>A0A5D6V2U9</accession>
<proteinExistence type="predicted"/>
<evidence type="ECO:0008006" key="5">
    <source>
        <dbReference type="Google" id="ProtNLM"/>
    </source>
</evidence>
<gene>
    <name evidence="3" type="ORF">FY528_11860</name>
</gene>
<keyword evidence="2" id="KW-0732">Signal</keyword>
<feature type="chain" id="PRO_5023071275" description="DUF3300 domain-containing protein" evidence="2">
    <location>
        <begin position="25"/>
        <end position="243"/>
    </location>
</feature>
<evidence type="ECO:0000313" key="4">
    <source>
        <dbReference type="Proteomes" id="UP000322791"/>
    </source>
</evidence>
<evidence type="ECO:0000256" key="2">
    <source>
        <dbReference type="SAM" id="SignalP"/>
    </source>
</evidence>
<sequence>MKTLLKSGLLLALALLLHGTRAQAQVHIDMSAPYWGPSVGPDVQYYYIPEIDGYYDLYNELYLVFDPVYGAWVSSPYLPRAYAAYDPRFFHPVVIQYVGRRPWGYHREHRAYCDRWGVRPGRYYGARWPGRNYVAYPQDRYEPGYYASRPQNQGGYTRNDNRYSQENRGTYGSRSDNRREERADEGRNGSRSENRGGYAQPNPYERGTSRGSYSAPERPQNSGGPGRPTSPNSHGEGRGRGRM</sequence>
<feature type="compositionally biased region" description="Basic and acidic residues" evidence="1">
    <location>
        <begin position="175"/>
        <end position="194"/>
    </location>
</feature>
<dbReference type="EMBL" id="VTHL01000011">
    <property type="protein sequence ID" value="TYZ08904.1"/>
    <property type="molecule type" value="Genomic_DNA"/>
</dbReference>
<keyword evidence="4" id="KW-1185">Reference proteome</keyword>
<dbReference type="Proteomes" id="UP000322791">
    <property type="component" value="Unassembled WGS sequence"/>
</dbReference>
<feature type="region of interest" description="Disordered" evidence="1">
    <location>
        <begin position="142"/>
        <end position="243"/>
    </location>
</feature>
<feature type="compositionally biased region" description="Polar residues" evidence="1">
    <location>
        <begin position="149"/>
        <end position="158"/>
    </location>
</feature>
<comment type="caution">
    <text evidence="3">The sequence shown here is derived from an EMBL/GenBank/DDBJ whole genome shotgun (WGS) entry which is preliminary data.</text>
</comment>
<organism evidence="3 4">
    <name type="scientific">Hymenobacter lutimineralis</name>
    <dbReference type="NCBI Taxonomy" id="2606448"/>
    <lineage>
        <taxon>Bacteria</taxon>
        <taxon>Pseudomonadati</taxon>
        <taxon>Bacteroidota</taxon>
        <taxon>Cytophagia</taxon>
        <taxon>Cytophagales</taxon>
        <taxon>Hymenobacteraceae</taxon>
        <taxon>Hymenobacter</taxon>
    </lineage>
</organism>